<dbReference type="Proteomes" id="UP000739411">
    <property type="component" value="Unassembled WGS sequence"/>
</dbReference>
<name>A0A935JWP9_9RHOO</name>
<sequence length="54" mass="5862">MQQIKYASFPTLLDDLDALQEEINLTLKRAWLMLGGIILPCAALVGFALVSAGK</sequence>
<gene>
    <name evidence="2" type="ORF">IPJ38_09930</name>
</gene>
<protein>
    <submittedName>
        <fullName evidence="2">Uncharacterized protein</fullName>
    </submittedName>
</protein>
<reference evidence="2 3" key="1">
    <citation type="submission" date="2020-10" db="EMBL/GenBank/DDBJ databases">
        <title>Connecting structure to function with the recovery of over 1000 high-quality activated sludge metagenome-assembled genomes encoding full-length rRNA genes using long-read sequencing.</title>
        <authorList>
            <person name="Singleton C.M."/>
            <person name="Petriglieri F."/>
            <person name="Kristensen J.M."/>
            <person name="Kirkegaard R.H."/>
            <person name="Michaelsen T.Y."/>
            <person name="Andersen M.H."/>
            <person name="Karst S.M."/>
            <person name="Dueholm M.S."/>
            <person name="Nielsen P.H."/>
            <person name="Albertsen M."/>
        </authorList>
    </citation>
    <scope>NUCLEOTIDE SEQUENCE [LARGE SCALE GENOMIC DNA]</scope>
    <source>
        <strain evidence="2">EsbW_18-Q3-R4-48_BATAC.463</strain>
    </source>
</reference>
<dbReference type="AlphaFoldDB" id="A0A935JWP9"/>
<evidence type="ECO:0000313" key="2">
    <source>
        <dbReference type="EMBL" id="MBK7415366.1"/>
    </source>
</evidence>
<keyword evidence="1" id="KW-1133">Transmembrane helix</keyword>
<keyword evidence="1" id="KW-0812">Transmembrane</keyword>
<feature type="transmembrane region" description="Helical" evidence="1">
    <location>
        <begin position="30"/>
        <end position="50"/>
    </location>
</feature>
<dbReference type="EMBL" id="JADJMS010000019">
    <property type="protein sequence ID" value="MBK7415366.1"/>
    <property type="molecule type" value="Genomic_DNA"/>
</dbReference>
<accession>A0A935JWP9</accession>
<organism evidence="2 3">
    <name type="scientific">Candidatus Dechloromonas phosphorivorans</name>
    <dbReference type="NCBI Taxonomy" id="2899244"/>
    <lineage>
        <taxon>Bacteria</taxon>
        <taxon>Pseudomonadati</taxon>
        <taxon>Pseudomonadota</taxon>
        <taxon>Betaproteobacteria</taxon>
        <taxon>Rhodocyclales</taxon>
        <taxon>Azonexaceae</taxon>
        <taxon>Dechloromonas</taxon>
    </lineage>
</organism>
<evidence type="ECO:0000256" key="1">
    <source>
        <dbReference type="SAM" id="Phobius"/>
    </source>
</evidence>
<comment type="caution">
    <text evidence="2">The sequence shown here is derived from an EMBL/GenBank/DDBJ whole genome shotgun (WGS) entry which is preliminary data.</text>
</comment>
<keyword evidence="1" id="KW-0472">Membrane</keyword>
<proteinExistence type="predicted"/>
<evidence type="ECO:0000313" key="3">
    <source>
        <dbReference type="Proteomes" id="UP000739411"/>
    </source>
</evidence>